<name>A0A9P5XWU7_9AGAR</name>
<sequence>MLSRILALLFIAGAMAAPASLGTGGAGLPRAYSPGESVHTHNAERSTNADQPPFLEVVLLYSSENPGVRELFTFPDTDTKRDTFVKFIEALHAEKNGDWYSVTAVAGVDKAVERAKALGGVVYDLPIRK</sequence>
<reference evidence="2" key="1">
    <citation type="submission" date="2020-11" db="EMBL/GenBank/DDBJ databases">
        <authorList>
            <consortium name="DOE Joint Genome Institute"/>
            <person name="Ahrendt S."/>
            <person name="Riley R."/>
            <person name="Andreopoulos W."/>
            <person name="Labutti K."/>
            <person name="Pangilinan J."/>
            <person name="Ruiz-Duenas F.J."/>
            <person name="Barrasa J.M."/>
            <person name="Sanchez-Garcia M."/>
            <person name="Camarero S."/>
            <person name="Miyauchi S."/>
            <person name="Serrano A."/>
            <person name="Linde D."/>
            <person name="Babiker R."/>
            <person name="Drula E."/>
            <person name="Ayuso-Fernandez I."/>
            <person name="Pacheco R."/>
            <person name="Padilla G."/>
            <person name="Ferreira P."/>
            <person name="Barriuso J."/>
            <person name="Kellner H."/>
            <person name="Castanera R."/>
            <person name="Alfaro M."/>
            <person name="Ramirez L."/>
            <person name="Pisabarro A.G."/>
            <person name="Kuo A."/>
            <person name="Tritt A."/>
            <person name="Lipzen A."/>
            <person name="He G."/>
            <person name="Yan M."/>
            <person name="Ng V."/>
            <person name="Cullen D."/>
            <person name="Martin F."/>
            <person name="Rosso M.-N."/>
            <person name="Henrissat B."/>
            <person name="Hibbett D."/>
            <person name="Martinez A.T."/>
            <person name="Grigoriev I.V."/>
        </authorList>
    </citation>
    <scope>NUCLEOTIDE SEQUENCE</scope>
    <source>
        <strain evidence="2">CBS 247.69</strain>
    </source>
</reference>
<dbReference type="EMBL" id="MU150389">
    <property type="protein sequence ID" value="KAF9457036.1"/>
    <property type="molecule type" value="Genomic_DNA"/>
</dbReference>
<keyword evidence="1" id="KW-0732">Signal</keyword>
<comment type="caution">
    <text evidence="2">The sequence shown here is derived from an EMBL/GenBank/DDBJ whole genome shotgun (WGS) entry which is preliminary data.</text>
</comment>
<dbReference type="Proteomes" id="UP000807353">
    <property type="component" value="Unassembled WGS sequence"/>
</dbReference>
<organism evidence="2 3">
    <name type="scientific">Collybia nuda</name>
    <dbReference type="NCBI Taxonomy" id="64659"/>
    <lineage>
        <taxon>Eukaryota</taxon>
        <taxon>Fungi</taxon>
        <taxon>Dikarya</taxon>
        <taxon>Basidiomycota</taxon>
        <taxon>Agaricomycotina</taxon>
        <taxon>Agaricomycetes</taxon>
        <taxon>Agaricomycetidae</taxon>
        <taxon>Agaricales</taxon>
        <taxon>Tricholomatineae</taxon>
        <taxon>Clitocybaceae</taxon>
        <taxon>Collybia</taxon>
    </lineage>
</organism>
<evidence type="ECO:0000313" key="3">
    <source>
        <dbReference type="Proteomes" id="UP000807353"/>
    </source>
</evidence>
<keyword evidence="3" id="KW-1185">Reference proteome</keyword>
<feature type="signal peptide" evidence="1">
    <location>
        <begin position="1"/>
        <end position="16"/>
    </location>
</feature>
<accession>A0A9P5XWU7</accession>
<proteinExistence type="predicted"/>
<evidence type="ECO:0000313" key="2">
    <source>
        <dbReference type="EMBL" id="KAF9457036.1"/>
    </source>
</evidence>
<protein>
    <submittedName>
        <fullName evidence="2">Uncharacterized protein</fullName>
    </submittedName>
</protein>
<evidence type="ECO:0000256" key="1">
    <source>
        <dbReference type="SAM" id="SignalP"/>
    </source>
</evidence>
<dbReference type="AlphaFoldDB" id="A0A9P5XWU7"/>
<dbReference type="OrthoDB" id="3275666at2759"/>
<feature type="chain" id="PRO_5040107204" evidence="1">
    <location>
        <begin position="17"/>
        <end position="129"/>
    </location>
</feature>
<gene>
    <name evidence="2" type="ORF">BDZ94DRAFT_1314563</name>
</gene>